<dbReference type="Gene3D" id="3.90.1640.10">
    <property type="entry name" value="inorganic pyrophosphatase (n-terminal core)"/>
    <property type="match status" value="1"/>
</dbReference>
<dbReference type="Proteomes" id="UP000787322">
    <property type="component" value="Unassembled WGS sequence"/>
</dbReference>
<dbReference type="Gene3D" id="3.10.310.30">
    <property type="match status" value="1"/>
</dbReference>
<feature type="domain" description="DHHA1" evidence="2">
    <location>
        <begin position="234"/>
        <end position="320"/>
    </location>
</feature>
<proteinExistence type="predicted"/>
<dbReference type="InterPro" id="IPR051319">
    <property type="entry name" value="Oligoribo/pAp-PDE_c-di-AMP_PDE"/>
</dbReference>
<dbReference type="EMBL" id="JABZGU010000022">
    <property type="protein sequence ID" value="MBF4802558.1"/>
    <property type="molecule type" value="Genomic_DNA"/>
</dbReference>
<sequence>MTSLNTKVSRPEFDEVIALIEQASSIVVCAHTSPDGDAIGSGLALSSIIQRRWPSKTVTNLLADADGEVPRIYKFLDGTESFVPANKYEGTPDLFICVDLSTAGRLADAETLMERSKTVAVLDHHPYNNVYWNAGLVRPDAAATGVIITEFACHLGAELVPSEAQCLMCALVTDTGRFQYQNADGEAFEVASLLVEAGASPSQIALHVYQSDRLAYLHLAAKVMGRIRTFGEGRVAYSYVTTADLSASGVPLAEMDGLVDVVRCVEGTEIALFLKEVDGGKVRGNLRSKSQLDISGVARQMGGGGHTAAAGFTAEGTIDDVFTQIVPLLIDLLALDKES</sequence>
<evidence type="ECO:0000259" key="2">
    <source>
        <dbReference type="Pfam" id="PF02272"/>
    </source>
</evidence>
<organism evidence="3 4">
    <name type="scientific">Lancefieldella parvula</name>
    <dbReference type="NCBI Taxonomy" id="1382"/>
    <lineage>
        <taxon>Bacteria</taxon>
        <taxon>Bacillati</taxon>
        <taxon>Actinomycetota</taxon>
        <taxon>Coriobacteriia</taxon>
        <taxon>Coriobacteriales</taxon>
        <taxon>Atopobiaceae</taxon>
        <taxon>Lancefieldella</taxon>
    </lineage>
</organism>
<comment type="caution">
    <text evidence="3">The sequence shown here is derived from an EMBL/GenBank/DDBJ whole genome shotgun (WGS) entry which is preliminary data.</text>
</comment>
<dbReference type="AlphaFoldDB" id="A0A9D5X7R1"/>
<gene>
    <name evidence="3" type="ORF">HXK24_01860</name>
</gene>
<reference evidence="3" key="1">
    <citation type="submission" date="2020-04" db="EMBL/GenBank/DDBJ databases">
        <title>Deep metagenomics examines the oral microbiome during advanced dental caries in children, revealing novel taxa and co-occurrences with host molecules.</title>
        <authorList>
            <person name="Baker J.L."/>
            <person name="Morton J.T."/>
            <person name="Dinis M."/>
            <person name="Alvarez R."/>
            <person name="Tran N.C."/>
            <person name="Knight R."/>
            <person name="Edlund A."/>
        </authorList>
    </citation>
    <scope>NUCLEOTIDE SEQUENCE</scope>
    <source>
        <strain evidence="3">JCVI_3_bin.11</strain>
    </source>
</reference>
<dbReference type="Pfam" id="PF02272">
    <property type="entry name" value="DHHA1"/>
    <property type="match status" value="1"/>
</dbReference>
<protein>
    <submittedName>
        <fullName evidence="3">Bifunctional oligoribonuclease/PAP phosphatase NrnA</fullName>
    </submittedName>
</protein>
<evidence type="ECO:0000259" key="1">
    <source>
        <dbReference type="Pfam" id="PF01368"/>
    </source>
</evidence>
<dbReference type="GO" id="GO:0003676">
    <property type="term" value="F:nucleic acid binding"/>
    <property type="evidence" value="ECO:0007669"/>
    <property type="project" value="InterPro"/>
</dbReference>
<name>A0A9D5X7R1_9ACTN</name>
<dbReference type="PANTHER" id="PTHR47618:SF1">
    <property type="entry name" value="BIFUNCTIONAL OLIGORIBONUCLEASE AND PAP PHOSPHATASE NRNA"/>
    <property type="match status" value="1"/>
</dbReference>
<evidence type="ECO:0000313" key="4">
    <source>
        <dbReference type="Proteomes" id="UP000787322"/>
    </source>
</evidence>
<dbReference type="PANTHER" id="PTHR47618">
    <property type="entry name" value="BIFUNCTIONAL OLIGORIBONUCLEASE AND PAP PHOSPHATASE NRNA"/>
    <property type="match status" value="1"/>
</dbReference>
<dbReference type="InterPro" id="IPR001667">
    <property type="entry name" value="DDH_dom"/>
</dbReference>
<accession>A0A9D5X7R1</accession>
<feature type="domain" description="DDH" evidence="1">
    <location>
        <begin position="25"/>
        <end position="170"/>
    </location>
</feature>
<dbReference type="InterPro" id="IPR038763">
    <property type="entry name" value="DHH_sf"/>
</dbReference>
<dbReference type="SUPFAM" id="SSF64182">
    <property type="entry name" value="DHH phosphoesterases"/>
    <property type="match status" value="1"/>
</dbReference>
<evidence type="ECO:0000313" key="3">
    <source>
        <dbReference type="EMBL" id="MBF4802558.1"/>
    </source>
</evidence>
<dbReference type="Pfam" id="PF01368">
    <property type="entry name" value="DHH"/>
    <property type="match status" value="1"/>
</dbReference>
<dbReference type="InterPro" id="IPR003156">
    <property type="entry name" value="DHHA1_dom"/>
</dbReference>